<dbReference type="SUPFAM" id="SSF51735">
    <property type="entry name" value="NAD(P)-binding Rossmann-fold domains"/>
    <property type="match status" value="1"/>
</dbReference>
<reference evidence="4" key="1">
    <citation type="journal article" date="2019" name="Int. J. Syst. Evol. Microbiol.">
        <title>The Global Catalogue of Microorganisms (GCM) 10K type strain sequencing project: providing services to taxonomists for standard genome sequencing and annotation.</title>
        <authorList>
            <consortium name="The Broad Institute Genomics Platform"/>
            <consortium name="The Broad Institute Genome Sequencing Center for Infectious Disease"/>
            <person name="Wu L."/>
            <person name="Ma J."/>
        </authorList>
    </citation>
    <scope>NUCLEOTIDE SEQUENCE [LARGE SCALE GENOMIC DNA]</scope>
    <source>
        <strain evidence="4">KCTC 32998</strain>
    </source>
</reference>
<dbReference type="InterPro" id="IPR041694">
    <property type="entry name" value="ADH_N_2"/>
</dbReference>
<evidence type="ECO:0000259" key="2">
    <source>
        <dbReference type="SMART" id="SM00829"/>
    </source>
</evidence>
<dbReference type="SUPFAM" id="SSF50129">
    <property type="entry name" value="GroES-like"/>
    <property type="match status" value="1"/>
</dbReference>
<evidence type="ECO:0000313" key="3">
    <source>
        <dbReference type="EMBL" id="GHB10369.1"/>
    </source>
</evidence>
<proteinExistence type="predicted"/>
<dbReference type="Gene3D" id="3.40.50.720">
    <property type="entry name" value="NAD(P)-binding Rossmann-like Domain"/>
    <property type="match status" value="1"/>
</dbReference>
<dbReference type="Pfam" id="PF00107">
    <property type="entry name" value="ADH_zinc_N"/>
    <property type="match status" value="1"/>
</dbReference>
<feature type="domain" description="Enoyl reductase (ER)" evidence="2">
    <location>
        <begin position="15"/>
        <end position="331"/>
    </location>
</feature>
<dbReference type="InterPro" id="IPR020843">
    <property type="entry name" value="ER"/>
</dbReference>
<comment type="caution">
    <text evidence="3">The sequence shown here is derived from an EMBL/GenBank/DDBJ whole genome shotgun (WGS) entry which is preliminary data.</text>
</comment>
<dbReference type="InterPro" id="IPR013149">
    <property type="entry name" value="ADH-like_C"/>
</dbReference>
<sequence>MSTSHHFVLTAVPRGLPDSSLFALRQTPLPDLAQNEVRIRNRWLSVDPYMRGRMSGVTTYVEPYALDEPLAGGAIGEIIASRHPHFQVGDRVRHMAGWRDVAQLPGNDVEALPLHDVPEQAFLGVLGMPGMTAWTGLNRIAAMQSGDRVLVSAASGAVGSLAVQLAKRAGCHVVGVAGTPAKCEWLESLGVVAVNYKGKDVEALSASLKAASPEGYDIYYENVGGPLLEAALENLRDHARIAVCGLIDRYNDTDAGSGPGNLNQLLFHKARMEGFIVGEHWQHYLTFLDEVAPLVASGKIKYRESIVEGLEQTPEAFLSLFRGANEGKMLVKLDA</sequence>
<organism evidence="3 4">
    <name type="scientific">Salinicola rhizosphaerae</name>
    <dbReference type="NCBI Taxonomy" id="1443141"/>
    <lineage>
        <taxon>Bacteria</taxon>
        <taxon>Pseudomonadati</taxon>
        <taxon>Pseudomonadota</taxon>
        <taxon>Gammaproteobacteria</taxon>
        <taxon>Oceanospirillales</taxon>
        <taxon>Halomonadaceae</taxon>
        <taxon>Salinicola</taxon>
    </lineage>
</organism>
<dbReference type="RefSeq" id="WP_189443009.1">
    <property type="nucleotide sequence ID" value="NZ_BMZI01000001.1"/>
</dbReference>
<gene>
    <name evidence="3" type="ORF">GCM10009038_05180</name>
</gene>
<keyword evidence="4" id="KW-1185">Reference proteome</keyword>
<accession>A0ABQ3DT54</accession>
<dbReference type="PANTHER" id="PTHR43205">
    <property type="entry name" value="PROSTAGLANDIN REDUCTASE"/>
    <property type="match status" value="1"/>
</dbReference>
<dbReference type="InterPro" id="IPR011032">
    <property type="entry name" value="GroES-like_sf"/>
</dbReference>
<dbReference type="EMBL" id="BMZI01000001">
    <property type="protein sequence ID" value="GHB10369.1"/>
    <property type="molecule type" value="Genomic_DNA"/>
</dbReference>
<evidence type="ECO:0000313" key="4">
    <source>
        <dbReference type="Proteomes" id="UP000646745"/>
    </source>
</evidence>
<dbReference type="PANTHER" id="PTHR43205:SF7">
    <property type="entry name" value="PROSTAGLANDIN REDUCTASE 1"/>
    <property type="match status" value="1"/>
</dbReference>
<dbReference type="Proteomes" id="UP000646745">
    <property type="component" value="Unassembled WGS sequence"/>
</dbReference>
<evidence type="ECO:0000256" key="1">
    <source>
        <dbReference type="ARBA" id="ARBA00023002"/>
    </source>
</evidence>
<dbReference type="Gene3D" id="3.90.180.10">
    <property type="entry name" value="Medium-chain alcohol dehydrogenases, catalytic domain"/>
    <property type="match status" value="1"/>
</dbReference>
<dbReference type="Pfam" id="PF16884">
    <property type="entry name" value="ADH_N_2"/>
    <property type="match status" value="1"/>
</dbReference>
<dbReference type="SMART" id="SM00829">
    <property type="entry name" value="PKS_ER"/>
    <property type="match status" value="1"/>
</dbReference>
<dbReference type="CDD" id="cd05288">
    <property type="entry name" value="PGDH"/>
    <property type="match status" value="1"/>
</dbReference>
<dbReference type="InterPro" id="IPR036291">
    <property type="entry name" value="NAD(P)-bd_dom_sf"/>
</dbReference>
<dbReference type="InterPro" id="IPR045010">
    <property type="entry name" value="MDR_fam"/>
</dbReference>
<keyword evidence="1" id="KW-0560">Oxidoreductase</keyword>
<name>A0ABQ3DT54_9GAMM</name>
<protein>
    <submittedName>
        <fullName evidence="3">NADP-dependent oxidoreductase</fullName>
    </submittedName>
</protein>